<keyword evidence="2" id="KW-0378">Hydrolase</keyword>
<gene>
    <name evidence="2" type="ORF">LZ016_11855</name>
</gene>
<proteinExistence type="predicted"/>
<dbReference type="Proteomes" id="UP001203058">
    <property type="component" value="Unassembled WGS sequence"/>
</dbReference>
<dbReference type="SUPFAM" id="SSF56219">
    <property type="entry name" value="DNase I-like"/>
    <property type="match status" value="1"/>
</dbReference>
<reference evidence="2 3" key="1">
    <citation type="submission" date="2022-03" db="EMBL/GenBank/DDBJ databases">
        <authorList>
            <person name="Jo J.-H."/>
            <person name="Im W.-T."/>
        </authorList>
    </citation>
    <scope>NUCLEOTIDE SEQUENCE [LARGE SCALE GENOMIC DNA]</scope>
    <source>
        <strain evidence="2 3">SM33</strain>
    </source>
</reference>
<dbReference type="Pfam" id="PF03372">
    <property type="entry name" value="Exo_endo_phos"/>
    <property type="match status" value="1"/>
</dbReference>
<evidence type="ECO:0000313" key="2">
    <source>
        <dbReference type="EMBL" id="MCH8616786.1"/>
    </source>
</evidence>
<dbReference type="GO" id="GO:0004519">
    <property type="term" value="F:endonuclease activity"/>
    <property type="evidence" value="ECO:0007669"/>
    <property type="project" value="UniProtKB-KW"/>
</dbReference>
<dbReference type="InterPro" id="IPR051916">
    <property type="entry name" value="GPI-anchor_lipid_remodeler"/>
</dbReference>
<dbReference type="InterPro" id="IPR005135">
    <property type="entry name" value="Endo/exonuclease/phosphatase"/>
</dbReference>
<sequence>MTAQPSITVASYNVRKAIGTDRRRDPQRVLDVLHEMDADIVALQEADKRFGGRGAAVPHELIDTHGMYKPVYFGVKHRRVLDHMPGGKHVDALLKVNTRNMGWHGNAILVKQHIGVLDCAALELPTFEPRGAVLAELLIEEQPIRVVGMHLDLSGLWRRRQIRSILDAVAKRPQRMPTIFMGDTNEWREAAGCLRDFEPHFHIAPTGPSFHSRHPVAALDRIIVEKDFRIDAAGVHMSPSARRASDHLPIWARVSNGA</sequence>
<protein>
    <submittedName>
        <fullName evidence="2">Endonuclease/exonuclease/phosphatase family protein</fullName>
    </submittedName>
</protein>
<name>A0ABS9VP82_9SPHN</name>
<dbReference type="EMBL" id="JAKZHW010000002">
    <property type="protein sequence ID" value="MCH8616786.1"/>
    <property type="molecule type" value="Genomic_DNA"/>
</dbReference>
<dbReference type="InterPro" id="IPR036691">
    <property type="entry name" value="Endo/exonu/phosph_ase_sf"/>
</dbReference>
<feature type="domain" description="Endonuclease/exonuclease/phosphatase" evidence="1">
    <location>
        <begin position="10"/>
        <end position="247"/>
    </location>
</feature>
<keyword evidence="2" id="KW-0540">Nuclease</keyword>
<organism evidence="2 3">
    <name type="scientific">Sphingomonas telluris</name>
    <dbReference type="NCBI Taxonomy" id="2907998"/>
    <lineage>
        <taxon>Bacteria</taxon>
        <taxon>Pseudomonadati</taxon>
        <taxon>Pseudomonadota</taxon>
        <taxon>Alphaproteobacteria</taxon>
        <taxon>Sphingomonadales</taxon>
        <taxon>Sphingomonadaceae</taxon>
        <taxon>Sphingomonas</taxon>
    </lineage>
</organism>
<dbReference type="PANTHER" id="PTHR14859">
    <property type="entry name" value="CALCOFLUOR WHITE HYPERSENSITIVE PROTEIN PRECURSOR"/>
    <property type="match status" value="1"/>
</dbReference>
<comment type="caution">
    <text evidence="2">The sequence shown here is derived from an EMBL/GenBank/DDBJ whole genome shotgun (WGS) entry which is preliminary data.</text>
</comment>
<dbReference type="Gene3D" id="3.60.10.10">
    <property type="entry name" value="Endonuclease/exonuclease/phosphatase"/>
    <property type="match status" value="1"/>
</dbReference>
<evidence type="ECO:0000259" key="1">
    <source>
        <dbReference type="Pfam" id="PF03372"/>
    </source>
</evidence>
<keyword evidence="3" id="KW-1185">Reference proteome</keyword>
<dbReference type="PANTHER" id="PTHR14859:SF15">
    <property type="entry name" value="ENDONUCLEASE_EXONUCLEASE_PHOSPHATASE DOMAIN-CONTAINING PROTEIN"/>
    <property type="match status" value="1"/>
</dbReference>
<evidence type="ECO:0000313" key="3">
    <source>
        <dbReference type="Proteomes" id="UP001203058"/>
    </source>
</evidence>
<keyword evidence="2" id="KW-0255">Endonuclease</keyword>
<accession>A0ABS9VP82</accession>
<dbReference type="RefSeq" id="WP_241447677.1">
    <property type="nucleotide sequence ID" value="NZ_JAKZHW010000002.1"/>
</dbReference>